<protein>
    <submittedName>
        <fullName evidence="2">Uncharacterized protein</fullName>
    </submittedName>
</protein>
<name>R0LFR1_ANAPL</name>
<evidence type="ECO:0000313" key="3">
    <source>
        <dbReference type="Proteomes" id="UP000296049"/>
    </source>
</evidence>
<dbReference type="Proteomes" id="UP000296049">
    <property type="component" value="Unassembled WGS sequence"/>
</dbReference>
<organism evidence="2 3">
    <name type="scientific">Anas platyrhynchos</name>
    <name type="common">Mallard</name>
    <name type="synonym">Anas boschas</name>
    <dbReference type="NCBI Taxonomy" id="8839"/>
    <lineage>
        <taxon>Eukaryota</taxon>
        <taxon>Metazoa</taxon>
        <taxon>Chordata</taxon>
        <taxon>Craniata</taxon>
        <taxon>Vertebrata</taxon>
        <taxon>Euteleostomi</taxon>
        <taxon>Archelosauria</taxon>
        <taxon>Archosauria</taxon>
        <taxon>Dinosauria</taxon>
        <taxon>Saurischia</taxon>
        <taxon>Theropoda</taxon>
        <taxon>Coelurosauria</taxon>
        <taxon>Aves</taxon>
        <taxon>Neognathae</taxon>
        <taxon>Galloanserae</taxon>
        <taxon>Anseriformes</taxon>
        <taxon>Anatidae</taxon>
        <taxon>Anatinae</taxon>
        <taxon>Anas</taxon>
    </lineage>
</organism>
<dbReference type="AlphaFoldDB" id="R0LFR1"/>
<dbReference type="EMBL" id="KB742781">
    <property type="protein sequence ID" value="EOB04489.1"/>
    <property type="molecule type" value="Genomic_DNA"/>
</dbReference>
<reference evidence="3" key="1">
    <citation type="journal article" date="2013" name="Nat. Genet.">
        <title>The duck genome and transcriptome provide insight into an avian influenza virus reservoir species.</title>
        <authorList>
            <person name="Huang Y."/>
            <person name="Li Y."/>
            <person name="Burt D.W."/>
            <person name="Chen H."/>
            <person name="Zhang Y."/>
            <person name="Qian W."/>
            <person name="Kim H."/>
            <person name="Gan S."/>
            <person name="Zhao Y."/>
            <person name="Li J."/>
            <person name="Yi K."/>
            <person name="Feng H."/>
            <person name="Zhu P."/>
            <person name="Li B."/>
            <person name="Liu Q."/>
            <person name="Fairley S."/>
            <person name="Magor K.E."/>
            <person name="Du Z."/>
            <person name="Hu X."/>
            <person name="Goodman L."/>
            <person name="Tafer H."/>
            <person name="Vignal A."/>
            <person name="Lee T."/>
            <person name="Kim K.W."/>
            <person name="Sheng Z."/>
            <person name="An Y."/>
            <person name="Searle S."/>
            <person name="Herrero J."/>
            <person name="Groenen M.A."/>
            <person name="Crooijmans R.P."/>
            <person name="Faraut T."/>
            <person name="Cai Q."/>
            <person name="Webster R.G."/>
            <person name="Aldridge J.R."/>
            <person name="Warren W.C."/>
            <person name="Bartschat S."/>
            <person name="Kehr S."/>
            <person name="Marz M."/>
            <person name="Stadler P.F."/>
            <person name="Smith J."/>
            <person name="Kraus R.H."/>
            <person name="Zhao Y."/>
            <person name="Ren L."/>
            <person name="Fei J."/>
            <person name="Morisson M."/>
            <person name="Kaiser P."/>
            <person name="Griffin D.K."/>
            <person name="Rao M."/>
            <person name="Pitel F."/>
            <person name="Wang J."/>
            <person name="Li N."/>
        </authorList>
    </citation>
    <scope>NUCLEOTIDE SEQUENCE [LARGE SCALE GENOMIC DNA]</scope>
</reference>
<evidence type="ECO:0000313" key="2">
    <source>
        <dbReference type="EMBL" id="EOB04489.1"/>
    </source>
</evidence>
<feature type="region of interest" description="Disordered" evidence="1">
    <location>
        <begin position="267"/>
        <end position="286"/>
    </location>
</feature>
<accession>R0LFR1</accession>
<sequence length="393" mass="42550">MAAREELKRTKSSFALNARKAGLQAAAFELCEKRKPQHGGKGRAQAPRLTRSDCKAISGPLNPLPQTPTAISNPKQGPGPAENKEGFSLEASRSHCLSDFNTAIIKRFPAARRCPFFPLLPLQDDTRDLFPAQKAAPTVPRSHLSVLESPSQEDAEKDSAWLRVPTQMTQTFKAHTARPQLLGAEQREKSPWFYNGGAYRLPPTQSLRKRLLQDRLFQRSLSVLLQPSRYAERNGEFPWQHFHPNGPAELHTDTQQPNYAAFGARDAVSARSPRSRPGAVGVPPPGGSGLASPAPFYSHVWPALFHLPFLSPHPPDSILTGKREREGGKPAVVGSTLHPSVGGPRRSLRLTPTRGRPVGDRSPLGLPGKERGAAGALPAGRWRGAAAAAGSSP</sequence>
<gene>
    <name evidence="2" type="ORF">Anapl_01440</name>
</gene>
<evidence type="ECO:0000256" key="1">
    <source>
        <dbReference type="SAM" id="MobiDB-lite"/>
    </source>
</evidence>
<keyword evidence="3" id="KW-1185">Reference proteome</keyword>
<feature type="compositionally biased region" description="Low complexity" evidence="1">
    <location>
        <begin position="373"/>
        <end position="393"/>
    </location>
</feature>
<proteinExistence type="predicted"/>
<feature type="region of interest" description="Disordered" evidence="1">
    <location>
        <begin position="32"/>
        <end position="86"/>
    </location>
</feature>
<feature type="region of interest" description="Disordered" evidence="1">
    <location>
        <begin position="316"/>
        <end position="393"/>
    </location>
</feature>